<name>A0ABN9Q980_9DINO</name>
<keyword evidence="4" id="KW-0418">Kinase</keyword>
<evidence type="ECO:0000313" key="9">
    <source>
        <dbReference type="Proteomes" id="UP001189429"/>
    </source>
</evidence>
<dbReference type="SMART" id="SM00220">
    <property type="entry name" value="S_TKc"/>
    <property type="match status" value="1"/>
</dbReference>
<evidence type="ECO:0000256" key="2">
    <source>
        <dbReference type="ARBA" id="ARBA00022679"/>
    </source>
</evidence>
<dbReference type="InterPro" id="IPR008271">
    <property type="entry name" value="Ser/Thr_kinase_AS"/>
</dbReference>
<comment type="caution">
    <text evidence="8">The sequence shown here is derived from an EMBL/GenBank/DDBJ whole genome shotgun (WGS) entry which is preliminary data.</text>
</comment>
<keyword evidence="1" id="KW-0723">Serine/threonine-protein kinase</keyword>
<evidence type="ECO:0000256" key="6">
    <source>
        <dbReference type="SAM" id="MobiDB-lite"/>
    </source>
</evidence>
<reference evidence="8" key="1">
    <citation type="submission" date="2023-10" db="EMBL/GenBank/DDBJ databases">
        <authorList>
            <person name="Chen Y."/>
            <person name="Shah S."/>
            <person name="Dougan E. K."/>
            <person name="Thang M."/>
            <person name="Chan C."/>
        </authorList>
    </citation>
    <scope>NUCLEOTIDE SEQUENCE [LARGE SCALE GENOMIC DNA]</scope>
</reference>
<organism evidence="8 9">
    <name type="scientific">Prorocentrum cordatum</name>
    <dbReference type="NCBI Taxonomy" id="2364126"/>
    <lineage>
        <taxon>Eukaryota</taxon>
        <taxon>Sar</taxon>
        <taxon>Alveolata</taxon>
        <taxon>Dinophyceae</taxon>
        <taxon>Prorocentrales</taxon>
        <taxon>Prorocentraceae</taxon>
        <taxon>Prorocentrum</taxon>
    </lineage>
</organism>
<feature type="region of interest" description="Disordered" evidence="6">
    <location>
        <begin position="1"/>
        <end position="74"/>
    </location>
</feature>
<dbReference type="PANTHER" id="PTHR24349">
    <property type="entry name" value="SERINE/THREONINE-PROTEIN KINASE"/>
    <property type="match status" value="1"/>
</dbReference>
<keyword evidence="9" id="KW-1185">Reference proteome</keyword>
<dbReference type="Pfam" id="PF00069">
    <property type="entry name" value="Pkinase"/>
    <property type="match status" value="1"/>
</dbReference>
<sequence>MGLPDWRQIGFDYPGRELRRRPSPPPSGLPMGHSASSAAPRPWDVSEGAWPEGRAQARQGSRSHSSGSGRSLHGDYEVHSKVLGRGSNKNAVLLATSRAGGRACAVKTLHAGSSHEARRRAESEVRIMLSLDHPHVVRLWDVYFEQDGKVHLVMEYLSGGELFFRVARQGALPEREAAAATAQVLRAAGYLHASGVAHRDLKPENFLYESKDPEAALRLIDFGFAKLLEPNKLMHRCCGSLMYVSPEVLSHEGYTHKCDMWSVGVITYLLLMGHPPFRGNDRDLRRMIKAGSVDLMQRAVGKWNSLSQEATDFVKSLLVKDPARRPSAQEMILHPWLIRSGATRCAVLPLSGRMVRSLQVYVNAPPMERAVLQVVAQELPGGTAPQMRDVFLSLDLANQGTLNVRDVQEALLKACRQDGAALAQEDADRLMRALADVRAAYASHSSHSDRRIAHFPGLG</sequence>
<dbReference type="InterPro" id="IPR000719">
    <property type="entry name" value="Prot_kinase_dom"/>
</dbReference>
<evidence type="ECO:0000256" key="5">
    <source>
        <dbReference type="ARBA" id="ARBA00022840"/>
    </source>
</evidence>
<dbReference type="InterPro" id="IPR050205">
    <property type="entry name" value="CDPK_Ser/Thr_kinases"/>
</dbReference>
<feature type="compositionally biased region" description="Low complexity" evidence="6">
    <location>
        <begin position="54"/>
        <end position="71"/>
    </location>
</feature>
<feature type="domain" description="Protein kinase" evidence="7">
    <location>
        <begin position="77"/>
        <end position="337"/>
    </location>
</feature>
<accession>A0ABN9Q980</accession>
<keyword evidence="3" id="KW-0547">Nucleotide-binding</keyword>
<dbReference type="SUPFAM" id="SSF56112">
    <property type="entry name" value="Protein kinase-like (PK-like)"/>
    <property type="match status" value="1"/>
</dbReference>
<dbReference type="Proteomes" id="UP001189429">
    <property type="component" value="Unassembled WGS sequence"/>
</dbReference>
<evidence type="ECO:0000256" key="1">
    <source>
        <dbReference type="ARBA" id="ARBA00022527"/>
    </source>
</evidence>
<dbReference type="PROSITE" id="PS00108">
    <property type="entry name" value="PROTEIN_KINASE_ST"/>
    <property type="match status" value="1"/>
</dbReference>
<gene>
    <name evidence="8" type="ORF">PCOR1329_LOCUS9048</name>
</gene>
<dbReference type="InterPro" id="IPR011009">
    <property type="entry name" value="Kinase-like_dom_sf"/>
</dbReference>
<dbReference type="Gene3D" id="1.10.238.10">
    <property type="entry name" value="EF-hand"/>
    <property type="match status" value="2"/>
</dbReference>
<dbReference type="PROSITE" id="PS50011">
    <property type="entry name" value="PROTEIN_KINASE_DOM"/>
    <property type="match status" value="1"/>
</dbReference>
<proteinExistence type="predicted"/>
<evidence type="ECO:0000313" key="8">
    <source>
        <dbReference type="EMBL" id="CAK0801062.1"/>
    </source>
</evidence>
<protein>
    <recommendedName>
        <fullName evidence="7">Protein kinase domain-containing protein</fullName>
    </recommendedName>
</protein>
<keyword evidence="2" id="KW-0808">Transferase</keyword>
<evidence type="ECO:0000259" key="7">
    <source>
        <dbReference type="PROSITE" id="PS50011"/>
    </source>
</evidence>
<dbReference type="CDD" id="cd05117">
    <property type="entry name" value="STKc_CAMK"/>
    <property type="match status" value="1"/>
</dbReference>
<dbReference type="EMBL" id="CAUYUJ010002503">
    <property type="protein sequence ID" value="CAK0801062.1"/>
    <property type="molecule type" value="Genomic_DNA"/>
</dbReference>
<keyword evidence="5" id="KW-0067">ATP-binding</keyword>
<evidence type="ECO:0000256" key="3">
    <source>
        <dbReference type="ARBA" id="ARBA00022741"/>
    </source>
</evidence>
<dbReference type="Gene3D" id="1.10.510.10">
    <property type="entry name" value="Transferase(Phosphotransferase) domain 1"/>
    <property type="match status" value="1"/>
</dbReference>
<evidence type="ECO:0000256" key="4">
    <source>
        <dbReference type="ARBA" id="ARBA00022777"/>
    </source>
</evidence>